<keyword evidence="2" id="KW-1185">Reference proteome</keyword>
<name>A0A0C2ZF45_9AGAM</name>
<dbReference type="AlphaFoldDB" id="A0A0C2ZF45"/>
<reference evidence="2" key="2">
    <citation type="submission" date="2015-01" db="EMBL/GenBank/DDBJ databases">
        <title>Evolutionary Origins and Diversification of the Mycorrhizal Mutualists.</title>
        <authorList>
            <consortium name="DOE Joint Genome Institute"/>
            <consortium name="Mycorrhizal Genomics Consortium"/>
            <person name="Kohler A."/>
            <person name="Kuo A."/>
            <person name="Nagy L.G."/>
            <person name="Floudas D."/>
            <person name="Copeland A."/>
            <person name="Barry K.W."/>
            <person name="Cichocki N."/>
            <person name="Veneault-Fourrey C."/>
            <person name="LaButti K."/>
            <person name="Lindquist E.A."/>
            <person name="Lipzen A."/>
            <person name="Lundell T."/>
            <person name="Morin E."/>
            <person name="Murat C."/>
            <person name="Riley R."/>
            <person name="Ohm R."/>
            <person name="Sun H."/>
            <person name="Tunlid A."/>
            <person name="Henrissat B."/>
            <person name="Grigoriev I.V."/>
            <person name="Hibbett D.S."/>
            <person name="Martin F."/>
        </authorList>
    </citation>
    <scope>NUCLEOTIDE SEQUENCE [LARGE SCALE GENOMIC DNA]</scope>
    <source>
        <strain evidence="2">Foug A</strain>
    </source>
</reference>
<dbReference type="HOGENOM" id="CLU_2628724_0_0_1"/>
<sequence length="78" mass="9048">MSSMHQCIIHGVGCLIVSEYTYFCLHRMLLFLVSSNMKTLEHKPVFSMISSRCFRSMIMIMLQCNHSYWTSFKGTACV</sequence>
<feature type="non-terminal residue" evidence="1">
    <location>
        <position position="78"/>
    </location>
</feature>
<proteinExistence type="predicted"/>
<reference evidence="1 2" key="1">
    <citation type="submission" date="2014-04" db="EMBL/GenBank/DDBJ databases">
        <authorList>
            <consortium name="DOE Joint Genome Institute"/>
            <person name="Kuo A."/>
            <person name="Kohler A."/>
            <person name="Nagy L.G."/>
            <person name="Floudas D."/>
            <person name="Copeland A."/>
            <person name="Barry K.W."/>
            <person name="Cichocki N."/>
            <person name="Veneault-Fourrey C."/>
            <person name="LaButti K."/>
            <person name="Lindquist E.A."/>
            <person name="Lipzen A."/>
            <person name="Lundell T."/>
            <person name="Morin E."/>
            <person name="Murat C."/>
            <person name="Sun H."/>
            <person name="Tunlid A."/>
            <person name="Henrissat B."/>
            <person name="Grigoriev I.V."/>
            <person name="Hibbett D.S."/>
            <person name="Martin F."/>
            <person name="Nordberg H.P."/>
            <person name="Cantor M.N."/>
            <person name="Hua S.X."/>
        </authorList>
    </citation>
    <scope>NUCLEOTIDE SEQUENCE [LARGE SCALE GENOMIC DNA]</scope>
    <source>
        <strain evidence="1 2">Foug A</strain>
    </source>
</reference>
<gene>
    <name evidence="1" type="ORF">SCLCIDRAFT_1216962</name>
</gene>
<evidence type="ECO:0000313" key="1">
    <source>
        <dbReference type="EMBL" id="KIM60348.1"/>
    </source>
</evidence>
<organism evidence="1 2">
    <name type="scientific">Scleroderma citrinum Foug A</name>
    <dbReference type="NCBI Taxonomy" id="1036808"/>
    <lineage>
        <taxon>Eukaryota</taxon>
        <taxon>Fungi</taxon>
        <taxon>Dikarya</taxon>
        <taxon>Basidiomycota</taxon>
        <taxon>Agaricomycotina</taxon>
        <taxon>Agaricomycetes</taxon>
        <taxon>Agaricomycetidae</taxon>
        <taxon>Boletales</taxon>
        <taxon>Sclerodermatineae</taxon>
        <taxon>Sclerodermataceae</taxon>
        <taxon>Scleroderma</taxon>
    </lineage>
</organism>
<dbReference type="EMBL" id="KN822063">
    <property type="protein sequence ID" value="KIM60348.1"/>
    <property type="molecule type" value="Genomic_DNA"/>
</dbReference>
<dbReference type="Proteomes" id="UP000053989">
    <property type="component" value="Unassembled WGS sequence"/>
</dbReference>
<dbReference type="InParanoid" id="A0A0C2ZF45"/>
<evidence type="ECO:0000313" key="2">
    <source>
        <dbReference type="Proteomes" id="UP000053989"/>
    </source>
</evidence>
<protein>
    <submittedName>
        <fullName evidence="1">Uncharacterized protein</fullName>
    </submittedName>
</protein>
<accession>A0A0C2ZF45</accession>